<organism evidence="2 3">
    <name type="scientific">Kangiella taiwanensis</name>
    <dbReference type="NCBI Taxonomy" id="1079179"/>
    <lineage>
        <taxon>Bacteria</taxon>
        <taxon>Pseudomonadati</taxon>
        <taxon>Pseudomonadota</taxon>
        <taxon>Gammaproteobacteria</taxon>
        <taxon>Kangiellales</taxon>
        <taxon>Kangiellaceae</taxon>
        <taxon>Kangiella</taxon>
    </lineage>
</organism>
<dbReference type="GO" id="GO:0008237">
    <property type="term" value="F:metallopeptidase activity"/>
    <property type="evidence" value="ECO:0007669"/>
    <property type="project" value="UniProtKB-KW"/>
</dbReference>
<evidence type="ECO:0000313" key="3">
    <source>
        <dbReference type="Proteomes" id="UP001501294"/>
    </source>
</evidence>
<dbReference type="Pfam" id="PF01863">
    <property type="entry name" value="YgjP-like"/>
    <property type="match status" value="1"/>
</dbReference>
<dbReference type="InterPro" id="IPR053136">
    <property type="entry name" value="UTP_pyrophosphatase-like"/>
</dbReference>
<evidence type="ECO:0000313" key="2">
    <source>
        <dbReference type="EMBL" id="GAA4351535.1"/>
    </source>
</evidence>
<dbReference type="Gene3D" id="3.30.2010.10">
    <property type="entry name" value="Metalloproteases ('zincins'), catalytic domain"/>
    <property type="match status" value="1"/>
</dbReference>
<keyword evidence="2" id="KW-0645">Protease</keyword>
<feature type="domain" description="YgjP-like metallopeptidase" evidence="1">
    <location>
        <begin position="32"/>
        <end position="239"/>
    </location>
</feature>
<comment type="caution">
    <text evidence="2">The sequence shown here is derived from an EMBL/GenBank/DDBJ whole genome shotgun (WGS) entry which is preliminary data.</text>
</comment>
<evidence type="ECO:0000259" key="1">
    <source>
        <dbReference type="Pfam" id="PF01863"/>
    </source>
</evidence>
<name>A0ABP8I4X4_9GAMM</name>
<dbReference type="PANTHER" id="PTHR30399:SF1">
    <property type="entry name" value="UTP PYROPHOSPHATASE"/>
    <property type="match status" value="1"/>
</dbReference>
<dbReference type="EMBL" id="BAABFU010000003">
    <property type="protein sequence ID" value="GAA4351535.1"/>
    <property type="molecule type" value="Genomic_DNA"/>
</dbReference>
<protein>
    <submittedName>
        <fullName evidence="2">SprT family zinc-dependent metalloprotease</fullName>
    </submittedName>
</protein>
<keyword evidence="3" id="KW-1185">Reference proteome</keyword>
<accession>A0ABP8I4X4</accession>
<dbReference type="PANTHER" id="PTHR30399">
    <property type="entry name" value="UNCHARACTERIZED PROTEIN YGJP"/>
    <property type="match status" value="1"/>
</dbReference>
<dbReference type="CDD" id="cd07344">
    <property type="entry name" value="M48_yhfN_like"/>
    <property type="match status" value="1"/>
</dbReference>
<proteinExistence type="predicted"/>
<keyword evidence="2" id="KW-0482">Metalloprotease</keyword>
<dbReference type="Proteomes" id="UP001501294">
    <property type="component" value="Unassembled WGS sequence"/>
</dbReference>
<gene>
    <name evidence="2" type="ORF">GCM10023150_18310</name>
</gene>
<sequence>MGIAVSKKVLSFYYGEEAIVFERLEKQKPSPKVSIKVDSDCKVRVYAAKDVSDSDVIHATKKRGKWIHSKLKEFKALDKEHSPREYVSGESHFYLGRRYMLKVHQDKNYQPRVRLFRGTLEVFCKDKSPENVKALVDNWYKEKAKQVFAEQISRVVQKTPWVTEPTPFTVRAMKKQWGSCSPKGRLLLNTHLVKASKECIDYVILHELCHLVEHNHSKRFYKLMEQVMPNWKINKKSLDMASFLGTL</sequence>
<reference evidence="3" key="1">
    <citation type="journal article" date="2019" name="Int. J. Syst. Evol. Microbiol.">
        <title>The Global Catalogue of Microorganisms (GCM) 10K type strain sequencing project: providing services to taxonomists for standard genome sequencing and annotation.</title>
        <authorList>
            <consortium name="The Broad Institute Genomics Platform"/>
            <consortium name="The Broad Institute Genome Sequencing Center for Infectious Disease"/>
            <person name="Wu L."/>
            <person name="Ma J."/>
        </authorList>
    </citation>
    <scope>NUCLEOTIDE SEQUENCE [LARGE SCALE GENOMIC DNA]</scope>
    <source>
        <strain evidence="3">JCM 17727</strain>
    </source>
</reference>
<keyword evidence="2" id="KW-0378">Hydrolase</keyword>
<dbReference type="InterPro" id="IPR002725">
    <property type="entry name" value="YgjP-like_metallopeptidase"/>
</dbReference>